<gene>
    <name evidence="2" type="ORF">J3U87_29820</name>
</gene>
<reference evidence="2" key="1">
    <citation type="submission" date="2021-03" db="EMBL/GenBank/DDBJ databases">
        <title>Acanthopleuribacteraceae sp. M133.</title>
        <authorList>
            <person name="Wang G."/>
        </authorList>
    </citation>
    <scope>NUCLEOTIDE SEQUENCE</scope>
    <source>
        <strain evidence="2">M133</strain>
    </source>
</reference>
<dbReference type="EMBL" id="CP071793">
    <property type="protein sequence ID" value="QTD49802.1"/>
    <property type="molecule type" value="Genomic_DNA"/>
</dbReference>
<dbReference type="InterPro" id="IPR016181">
    <property type="entry name" value="Acyl_CoA_acyltransferase"/>
</dbReference>
<evidence type="ECO:0000313" key="2">
    <source>
        <dbReference type="EMBL" id="QTD49802.1"/>
    </source>
</evidence>
<dbReference type="PANTHER" id="PTHR43792:SF1">
    <property type="entry name" value="N-ACETYLTRANSFERASE DOMAIN-CONTAINING PROTEIN"/>
    <property type="match status" value="1"/>
</dbReference>
<dbReference type="Proteomes" id="UP000663929">
    <property type="component" value="Chromosome"/>
</dbReference>
<dbReference type="PROSITE" id="PS51186">
    <property type="entry name" value="GNAT"/>
    <property type="match status" value="1"/>
</dbReference>
<dbReference type="GO" id="GO:0016747">
    <property type="term" value="F:acyltransferase activity, transferring groups other than amino-acyl groups"/>
    <property type="evidence" value="ECO:0007669"/>
    <property type="project" value="InterPro"/>
</dbReference>
<name>A0A8A4TL04_SULCO</name>
<proteinExistence type="predicted"/>
<dbReference type="AlphaFoldDB" id="A0A8A4TL04"/>
<feature type="domain" description="N-acetyltransferase" evidence="1">
    <location>
        <begin position="9"/>
        <end position="166"/>
    </location>
</feature>
<dbReference type="RefSeq" id="WP_237379432.1">
    <property type="nucleotide sequence ID" value="NZ_CP071793.1"/>
</dbReference>
<dbReference type="PANTHER" id="PTHR43792">
    <property type="entry name" value="GNAT FAMILY, PUTATIVE (AFU_ORTHOLOGUE AFUA_3G00765)-RELATED-RELATED"/>
    <property type="match status" value="1"/>
</dbReference>
<dbReference type="KEGG" id="scor:J3U87_29820"/>
<dbReference type="Pfam" id="PF13302">
    <property type="entry name" value="Acetyltransf_3"/>
    <property type="match status" value="1"/>
</dbReference>
<dbReference type="InterPro" id="IPR000182">
    <property type="entry name" value="GNAT_dom"/>
</dbReference>
<organism evidence="2 3">
    <name type="scientific">Sulfidibacter corallicola</name>
    <dbReference type="NCBI Taxonomy" id="2818388"/>
    <lineage>
        <taxon>Bacteria</taxon>
        <taxon>Pseudomonadati</taxon>
        <taxon>Acidobacteriota</taxon>
        <taxon>Holophagae</taxon>
        <taxon>Acanthopleuribacterales</taxon>
        <taxon>Acanthopleuribacteraceae</taxon>
        <taxon>Sulfidibacter</taxon>
    </lineage>
</organism>
<dbReference type="SUPFAM" id="SSF55729">
    <property type="entry name" value="Acyl-CoA N-acyltransferases (Nat)"/>
    <property type="match status" value="1"/>
</dbReference>
<keyword evidence="3" id="KW-1185">Reference proteome</keyword>
<dbReference type="InterPro" id="IPR051531">
    <property type="entry name" value="N-acetyltransferase"/>
</dbReference>
<accession>A0A8A4TL04</accession>
<evidence type="ECO:0000313" key="3">
    <source>
        <dbReference type="Proteomes" id="UP000663929"/>
    </source>
</evidence>
<protein>
    <submittedName>
        <fullName evidence="2">GNAT family N-acetyltransferase</fullName>
    </submittedName>
</protein>
<evidence type="ECO:0000259" key="1">
    <source>
        <dbReference type="PROSITE" id="PS51186"/>
    </source>
</evidence>
<sequence length="173" mass="19872">MIILETERLLLRPWRPEDFEAFATYLEEERWAKFIGGPCGRSEAWRRFAAIVGHWVLRGYGFWALEEKQTGDFVGSAGLWFPEGWPELEVGYWLMPEKHGRGYATEAAAKSRSYAFQVMKRDTLVSYIAPDNQASIAVALRLGAVHEETIELDRCGVHRVYRHPRPDGGFLKP</sequence>
<dbReference type="Gene3D" id="3.40.630.30">
    <property type="match status" value="1"/>
</dbReference>